<keyword evidence="1" id="KW-0472">Membrane</keyword>
<dbReference type="Proteomes" id="UP000237983">
    <property type="component" value="Unassembled WGS sequence"/>
</dbReference>
<dbReference type="GO" id="GO:0004175">
    <property type="term" value="F:endopeptidase activity"/>
    <property type="evidence" value="ECO:0007669"/>
    <property type="project" value="UniProtKB-ARBA"/>
</dbReference>
<dbReference type="Pfam" id="PF02517">
    <property type="entry name" value="Rce1-like"/>
    <property type="match status" value="1"/>
</dbReference>
<comment type="caution">
    <text evidence="3">The sequence shown here is derived from an EMBL/GenBank/DDBJ whole genome shotgun (WGS) entry which is preliminary data.</text>
</comment>
<organism evidence="3 4">
    <name type="scientific">Glaciihabitans tibetensis</name>
    <dbReference type="NCBI Taxonomy" id="1266600"/>
    <lineage>
        <taxon>Bacteria</taxon>
        <taxon>Bacillati</taxon>
        <taxon>Actinomycetota</taxon>
        <taxon>Actinomycetes</taxon>
        <taxon>Micrococcales</taxon>
        <taxon>Microbacteriaceae</taxon>
        <taxon>Glaciihabitans</taxon>
    </lineage>
</organism>
<protein>
    <recommendedName>
        <fullName evidence="2">CAAX prenyl protease 2/Lysostaphin resistance protein A-like domain-containing protein</fullName>
    </recommendedName>
</protein>
<dbReference type="InterPro" id="IPR003675">
    <property type="entry name" value="Rce1/LyrA-like_dom"/>
</dbReference>
<name>A0A2T0VAT3_9MICO</name>
<evidence type="ECO:0000259" key="2">
    <source>
        <dbReference type="Pfam" id="PF02517"/>
    </source>
</evidence>
<proteinExistence type="predicted"/>
<dbReference type="GO" id="GO:0080120">
    <property type="term" value="P:CAAX-box protein maturation"/>
    <property type="evidence" value="ECO:0007669"/>
    <property type="project" value="UniProtKB-ARBA"/>
</dbReference>
<accession>A0A2T0VAT3</accession>
<dbReference type="PANTHER" id="PTHR36435:SF1">
    <property type="entry name" value="CAAX AMINO TERMINAL PROTEASE FAMILY PROTEIN"/>
    <property type="match status" value="1"/>
</dbReference>
<feature type="transmembrane region" description="Helical" evidence="1">
    <location>
        <begin position="12"/>
        <end position="35"/>
    </location>
</feature>
<feature type="transmembrane region" description="Helical" evidence="1">
    <location>
        <begin position="81"/>
        <end position="103"/>
    </location>
</feature>
<dbReference type="PANTHER" id="PTHR36435">
    <property type="entry name" value="SLR1288 PROTEIN"/>
    <property type="match status" value="1"/>
</dbReference>
<feature type="transmembrane region" description="Helical" evidence="1">
    <location>
        <begin position="115"/>
        <end position="137"/>
    </location>
</feature>
<dbReference type="OrthoDB" id="5114573at2"/>
<dbReference type="AlphaFoldDB" id="A0A2T0VAT3"/>
<keyword evidence="1" id="KW-1133">Transmembrane helix</keyword>
<keyword evidence="1" id="KW-0812">Transmembrane</keyword>
<feature type="transmembrane region" description="Helical" evidence="1">
    <location>
        <begin position="41"/>
        <end position="61"/>
    </location>
</feature>
<feature type="transmembrane region" description="Helical" evidence="1">
    <location>
        <begin position="179"/>
        <end position="208"/>
    </location>
</feature>
<evidence type="ECO:0000313" key="4">
    <source>
        <dbReference type="Proteomes" id="UP000237983"/>
    </source>
</evidence>
<gene>
    <name evidence="3" type="ORF">B0I08_107160</name>
</gene>
<dbReference type="EMBL" id="PVTL01000007">
    <property type="protein sequence ID" value="PRY67264.1"/>
    <property type="molecule type" value="Genomic_DNA"/>
</dbReference>
<evidence type="ECO:0000313" key="3">
    <source>
        <dbReference type="EMBL" id="PRY67264.1"/>
    </source>
</evidence>
<evidence type="ECO:0000256" key="1">
    <source>
        <dbReference type="SAM" id="Phobius"/>
    </source>
</evidence>
<feature type="transmembrane region" description="Helical" evidence="1">
    <location>
        <begin position="220"/>
        <end position="239"/>
    </location>
</feature>
<dbReference type="InterPro" id="IPR052710">
    <property type="entry name" value="CAAX_protease"/>
</dbReference>
<sequence>MSDPALTVRRPYTLIALTTVTLVVFLGAAGTAIYLTSAQSLSPVPVVFLPVAVALAMWATITERWSALGYRSPSSDASRIALARTLPVIAMVLAVILVLTAATTGGTADLTAARWLEIIGLVVLVAFVEETLFRSLFVGILRSRGAGRAMIASSLAFSLAHSVNALSGQDVDTTIRQLVFAFVFGLSASAIFLSTGTIWITVVLHAAFNYLQLSGLNQTPAVVDWATIGIFLALAAWLWTGLATQRDSA</sequence>
<feature type="domain" description="CAAX prenyl protease 2/Lysostaphin resistance protein A-like" evidence="2">
    <location>
        <begin position="114"/>
        <end position="211"/>
    </location>
</feature>
<reference evidence="3 4" key="1">
    <citation type="submission" date="2018-03" db="EMBL/GenBank/DDBJ databases">
        <title>Genomic Encyclopedia of Type Strains, Phase III (KMG-III): the genomes of soil and plant-associated and newly described type strains.</title>
        <authorList>
            <person name="Whitman W."/>
        </authorList>
    </citation>
    <scope>NUCLEOTIDE SEQUENCE [LARGE SCALE GENOMIC DNA]</scope>
    <source>
        <strain evidence="3 4">CGMCC 1.12484</strain>
    </source>
</reference>
<dbReference type="RefSeq" id="WP_106213819.1">
    <property type="nucleotide sequence ID" value="NZ_PVTL01000007.1"/>
</dbReference>
<keyword evidence="4" id="KW-1185">Reference proteome</keyword>